<dbReference type="PANTHER" id="PTHR30002:SF4">
    <property type="entry name" value="EPOXYQUEUOSINE REDUCTASE"/>
    <property type="match status" value="1"/>
</dbReference>
<dbReference type="EMBL" id="JAATJS010000002">
    <property type="protein sequence ID" value="NIX76013.1"/>
    <property type="molecule type" value="Genomic_DNA"/>
</dbReference>
<dbReference type="PROSITE" id="PS00198">
    <property type="entry name" value="4FE4S_FER_1"/>
    <property type="match status" value="1"/>
</dbReference>
<evidence type="ECO:0000256" key="5">
    <source>
        <dbReference type="ARBA" id="ARBA00022785"/>
    </source>
</evidence>
<organism evidence="12 13">
    <name type="scientific">Microvirga terricola</name>
    <dbReference type="NCBI Taxonomy" id="2719797"/>
    <lineage>
        <taxon>Bacteria</taxon>
        <taxon>Pseudomonadati</taxon>
        <taxon>Pseudomonadota</taxon>
        <taxon>Alphaproteobacteria</taxon>
        <taxon>Hyphomicrobiales</taxon>
        <taxon>Methylobacteriaceae</taxon>
        <taxon>Microvirga</taxon>
    </lineage>
</organism>
<feature type="binding site" evidence="9">
    <location>
        <position position="240"/>
    </location>
    <ligand>
        <name>[4Fe-4S] cluster</name>
        <dbReference type="ChEBI" id="CHEBI:49883"/>
        <label>2</label>
    </ligand>
</feature>
<dbReference type="PROSITE" id="PS51379">
    <property type="entry name" value="4FE4S_FER_2"/>
    <property type="match status" value="1"/>
</dbReference>
<comment type="similarity">
    <text evidence="9">Belongs to the QueG family.</text>
</comment>
<evidence type="ECO:0000256" key="10">
    <source>
        <dbReference type="SAM" id="MobiDB-lite"/>
    </source>
</evidence>
<dbReference type="InterPro" id="IPR016024">
    <property type="entry name" value="ARM-type_fold"/>
</dbReference>
<gene>
    <name evidence="9 12" type="primary">queG</name>
    <name evidence="12" type="ORF">HB375_05215</name>
</gene>
<comment type="catalytic activity">
    <reaction evidence="9">
        <text>epoxyqueuosine(34) in tRNA + AH2 = queuosine(34) in tRNA + A + H2O</text>
        <dbReference type="Rhea" id="RHEA:32159"/>
        <dbReference type="Rhea" id="RHEA-COMP:18571"/>
        <dbReference type="Rhea" id="RHEA-COMP:18582"/>
        <dbReference type="ChEBI" id="CHEBI:13193"/>
        <dbReference type="ChEBI" id="CHEBI:15377"/>
        <dbReference type="ChEBI" id="CHEBI:17499"/>
        <dbReference type="ChEBI" id="CHEBI:194431"/>
        <dbReference type="ChEBI" id="CHEBI:194443"/>
        <dbReference type="EC" id="1.17.99.6"/>
    </reaction>
</comment>
<feature type="domain" description="4Fe-4S ferredoxin-type" evidence="11">
    <location>
        <begin position="221"/>
        <end position="250"/>
    </location>
</feature>
<feature type="binding site" evidence="9">
    <location>
        <begin position="283"/>
        <end position="284"/>
    </location>
    <ligand>
        <name>cob(II)alamin</name>
        <dbReference type="ChEBI" id="CHEBI:16304"/>
    </ligand>
</feature>
<keyword evidence="5 9" id="KW-0671">Queuosine biosynthesis</keyword>
<feature type="binding site" evidence="9">
    <location>
        <position position="101"/>
    </location>
    <ligand>
        <name>cob(II)alamin</name>
        <dbReference type="ChEBI" id="CHEBI:16304"/>
    </ligand>
</feature>
<feature type="binding site" evidence="9">
    <location>
        <position position="256"/>
    </location>
    <ligand>
        <name>[4Fe-4S] cluster</name>
        <dbReference type="ChEBI" id="CHEBI:49883"/>
        <label>2</label>
    </ligand>
</feature>
<keyword evidence="9" id="KW-0846">Cobalamin</keyword>
<dbReference type="EC" id="1.17.99.6" evidence="9"/>
<dbReference type="SUPFAM" id="SSF46548">
    <property type="entry name" value="alpha-helical ferredoxin"/>
    <property type="match status" value="1"/>
</dbReference>
<comment type="subcellular location">
    <subcellularLocation>
        <location evidence="9">Cytoplasm</location>
    </subcellularLocation>
</comment>
<dbReference type="InterPro" id="IPR017900">
    <property type="entry name" value="4Fe4S_Fe_S_CS"/>
</dbReference>
<feature type="binding site" evidence="9">
    <location>
        <position position="176"/>
    </location>
    <ligand>
        <name>cob(II)alamin</name>
        <dbReference type="ChEBI" id="CHEBI:16304"/>
    </ligand>
</feature>
<dbReference type="Pfam" id="PF13484">
    <property type="entry name" value="Fer4_16"/>
    <property type="match status" value="1"/>
</dbReference>
<comment type="cofactor">
    <cofactor evidence="9">
        <name>[4Fe-4S] cluster</name>
        <dbReference type="ChEBI" id="CHEBI:49883"/>
    </cofactor>
    <text evidence="9">Binds 2 [4Fe-4S] clusters per monomer.</text>
</comment>
<evidence type="ECO:0000313" key="12">
    <source>
        <dbReference type="EMBL" id="NIX76013.1"/>
    </source>
</evidence>
<feature type="binding site" evidence="9">
    <location>
        <position position="211"/>
    </location>
    <ligand>
        <name>cob(II)alamin</name>
        <dbReference type="ChEBI" id="CHEBI:16304"/>
    </ligand>
</feature>
<proteinExistence type="inferred from homology"/>
<evidence type="ECO:0000256" key="4">
    <source>
        <dbReference type="ARBA" id="ARBA00022723"/>
    </source>
</evidence>
<keyword evidence="7 9" id="KW-0408">Iron</keyword>
<dbReference type="InterPro" id="IPR011989">
    <property type="entry name" value="ARM-like"/>
</dbReference>
<keyword evidence="13" id="KW-1185">Reference proteome</keyword>
<feature type="compositionally biased region" description="Gly residues" evidence="10">
    <location>
        <begin position="25"/>
        <end position="35"/>
    </location>
</feature>
<keyword evidence="2 9" id="KW-0963">Cytoplasm</keyword>
<keyword evidence="1 9" id="KW-0004">4Fe-4S</keyword>
<dbReference type="Proteomes" id="UP000707352">
    <property type="component" value="Unassembled WGS sequence"/>
</dbReference>
<feature type="binding site" evidence="9">
    <location>
        <position position="290"/>
    </location>
    <ligand>
        <name>[4Fe-4S] cluster</name>
        <dbReference type="ChEBI" id="CHEBI:49883"/>
        <label>1</label>
    </ligand>
</feature>
<dbReference type="NCBIfam" id="TIGR00276">
    <property type="entry name" value="tRNA epoxyqueuosine(34) reductase QueG"/>
    <property type="match status" value="1"/>
</dbReference>
<comment type="function">
    <text evidence="9">Catalyzes the conversion of epoxyqueuosine (oQ) to queuosine (Q), which is a hypermodified base found in the wobble positions of tRNA(Asp), tRNA(Asn), tRNA(His) and tRNA(Tyr).</text>
</comment>
<sequence>MGRGRNSQALVRQGEIPAVLPHASGGPGGGHGPGGSLRQSGFLEARALKEAFIARARALGFDIVRVARPDAIPLAPERLQSWLAQGHQGSMEWMAETAERRADPRVLWPDVKSVLLLGLNYGPSGDPLAALQLKDRASIAVYARNRDYHDVIKGKLKEAAGFLAAKGGSDVKVFVDTAPVMEKTLAEAAGLGWQGKHTVLVSREFGNWLFLGAIFTTAELPADASEKDHCGSCRRCLDICPTKAFPAPYQLDARRCISYLTIEHKGHIPPDLREGIGNRIFGCDDCLAVCPWNKFAQVGREVRLQQREDLAALPLADLARLDDAAFRAFFAGTPIKRTGRDRFVRNVLIAIGNSGDERLAVEAERLLDDASPLVRAMAVWALAHLTSPQVLAAHAKGRSENETDPQVRAEWEAAYAA</sequence>
<feature type="active site" description="Proton donor" evidence="9">
    <location>
        <position position="176"/>
    </location>
</feature>
<feature type="binding site" evidence="9">
    <location>
        <position position="233"/>
    </location>
    <ligand>
        <name>[4Fe-4S] cluster</name>
        <dbReference type="ChEBI" id="CHEBI:49883"/>
        <label>1</label>
    </ligand>
</feature>
<feature type="binding site" evidence="9">
    <location>
        <position position="258"/>
    </location>
    <ligand>
        <name>cob(II)alamin</name>
        <dbReference type="ChEBI" id="CHEBI:16304"/>
    </ligand>
</feature>
<dbReference type="Gene3D" id="1.25.10.10">
    <property type="entry name" value="Leucine-rich Repeat Variant"/>
    <property type="match status" value="1"/>
</dbReference>
<evidence type="ECO:0000256" key="2">
    <source>
        <dbReference type="ARBA" id="ARBA00022490"/>
    </source>
</evidence>
<dbReference type="Pfam" id="PF08331">
    <property type="entry name" value="QueG_DUF1730"/>
    <property type="match status" value="1"/>
</dbReference>
<evidence type="ECO:0000313" key="13">
    <source>
        <dbReference type="Proteomes" id="UP000707352"/>
    </source>
</evidence>
<dbReference type="InterPro" id="IPR004453">
    <property type="entry name" value="QueG"/>
</dbReference>
<accession>A0ABX0V834</accession>
<reference evidence="12 13" key="1">
    <citation type="submission" date="2020-03" db="EMBL/GenBank/DDBJ databases">
        <title>The genome sequence of Microvirga sp. c23x22.</title>
        <authorList>
            <person name="Zhang X."/>
        </authorList>
    </citation>
    <scope>NUCLEOTIDE SEQUENCE [LARGE SCALE GENOMIC DNA]</scope>
    <source>
        <strain evidence="13">c23x22</strain>
    </source>
</reference>
<feature type="binding site" evidence="9">
    <location>
        <position position="265"/>
    </location>
    <ligand>
        <name>tRNA</name>
        <dbReference type="ChEBI" id="CHEBI:17843"/>
    </ligand>
</feature>
<keyword evidence="9" id="KW-0170">Cobalt</keyword>
<feature type="binding site" evidence="9">
    <location>
        <position position="286"/>
    </location>
    <ligand>
        <name>[4Fe-4S] cluster</name>
        <dbReference type="ChEBI" id="CHEBI:49883"/>
        <label>2</label>
    </ligand>
</feature>
<evidence type="ECO:0000256" key="3">
    <source>
        <dbReference type="ARBA" id="ARBA00022694"/>
    </source>
</evidence>
<feature type="binding site" evidence="9">
    <location>
        <position position="236"/>
    </location>
    <ligand>
        <name>[4Fe-4S] cluster</name>
        <dbReference type="ChEBI" id="CHEBI:49883"/>
        <label>1</label>
    </ligand>
</feature>
<comment type="caution">
    <text evidence="12">The sequence shown here is derived from an EMBL/GenBank/DDBJ whole genome shotgun (WGS) entry which is preliminary data.</text>
</comment>
<dbReference type="GO" id="GO:0052693">
    <property type="term" value="F:epoxyqueuosine reductase activity"/>
    <property type="evidence" value="ECO:0007669"/>
    <property type="project" value="UniProtKB-EC"/>
</dbReference>
<feature type="binding site" evidence="9">
    <location>
        <position position="200"/>
    </location>
    <ligand>
        <name>cob(II)alamin</name>
        <dbReference type="ChEBI" id="CHEBI:16304"/>
    </ligand>
</feature>
<dbReference type="PANTHER" id="PTHR30002">
    <property type="entry name" value="EPOXYQUEUOSINE REDUCTASE"/>
    <property type="match status" value="1"/>
</dbReference>
<evidence type="ECO:0000256" key="6">
    <source>
        <dbReference type="ARBA" id="ARBA00023002"/>
    </source>
</evidence>
<feature type="region of interest" description="Disordered" evidence="10">
    <location>
        <begin position="19"/>
        <end position="38"/>
    </location>
</feature>
<protein>
    <recommendedName>
        <fullName evidence="9">Epoxyqueuosine reductase</fullName>
        <ecNumber evidence="9">1.17.99.6</ecNumber>
    </recommendedName>
    <alternativeName>
        <fullName evidence="9">Queuosine biosynthesis protein QueG</fullName>
    </alternativeName>
</protein>
<feature type="binding site" evidence="9">
    <location>
        <position position="283"/>
    </location>
    <ligand>
        <name>[4Fe-4S] cluster</name>
        <dbReference type="ChEBI" id="CHEBI:49883"/>
        <label>2</label>
    </ligand>
</feature>
<comment type="subunit">
    <text evidence="9">Monomer.</text>
</comment>
<name>A0ABX0V834_9HYPH</name>
<evidence type="ECO:0000259" key="11">
    <source>
        <dbReference type="PROSITE" id="PS51379"/>
    </source>
</evidence>
<comment type="pathway">
    <text evidence="9">tRNA modification; tRNA-queuosine biosynthesis.</text>
</comment>
<evidence type="ECO:0000256" key="8">
    <source>
        <dbReference type="ARBA" id="ARBA00023014"/>
    </source>
</evidence>
<keyword evidence="6 9" id="KW-0560">Oxidoreductase</keyword>
<feature type="binding site" evidence="9">
    <location>
        <position position="230"/>
    </location>
    <ligand>
        <name>[4Fe-4S] cluster</name>
        <dbReference type="ChEBI" id="CHEBI:49883"/>
        <label>1</label>
    </ligand>
</feature>
<keyword evidence="3 9" id="KW-0819">tRNA processing</keyword>
<dbReference type="Gene3D" id="3.30.70.20">
    <property type="match status" value="1"/>
</dbReference>
<dbReference type="HAMAP" id="MF_00916">
    <property type="entry name" value="QueG"/>
    <property type="match status" value="1"/>
</dbReference>
<comment type="cofactor">
    <cofactor evidence="9">
        <name>cob(II)alamin</name>
        <dbReference type="ChEBI" id="CHEBI:16304"/>
    </cofactor>
</comment>
<dbReference type="InterPro" id="IPR017896">
    <property type="entry name" value="4Fe4S_Fe-S-bd"/>
</dbReference>
<evidence type="ECO:0000256" key="1">
    <source>
        <dbReference type="ARBA" id="ARBA00022485"/>
    </source>
</evidence>
<comment type="caution">
    <text evidence="9">Lacks conserved residue(s) required for the propagation of feature annotation.</text>
</comment>
<keyword evidence="4 9" id="KW-0479">Metal-binding</keyword>
<evidence type="ECO:0000256" key="9">
    <source>
        <dbReference type="HAMAP-Rule" id="MF_00916"/>
    </source>
</evidence>
<dbReference type="InterPro" id="IPR013542">
    <property type="entry name" value="QueG_DUF1730"/>
</dbReference>
<dbReference type="SUPFAM" id="SSF48371">
    <property type="entry name" value="ARM repeat"/>
    <property type="match status" value="1"/>
</dbReference>
<keyword evidence="8 9" id="KW-0411">Iron-sulfur</keyword>
<evidence type="ECO:0000256" key="7">
    <source>
        <dbReference type="ARBA" id="ARBA00023004"/>
    </source>
</evidence>